<comment type="similarity">
    <text evidence="1">Belongs to the 'phage' integrase family.</text>
</comment>
<name>A0ABM9DCN8_9BACT</name>
<gene>
    <name evidence="9" type="ORF">GEAMG1_2258</name>
</gene>
<dbReference type="Proteomes" id="UP001295463">
    <property type="component" value="Chromosome"/>
</dbReference>
<sequence length="375" mass="42302">MSVSPHPKYPGVWIISVYAEGRKKDPKTGKPSNKRLRILHEGDEAGARIFEAEIKKGHRGESPRLLAPTLDEALPKFLEYYRNHASSTTVTDFLRIWRRHLGPTFGKLRPVQITAAMVEQYKTKRLSDRYLPGKPGQGPEADTPEESKKRKPVKKRTITKELVYLSAFCSWMARPEINLAAPLPFKIKGWGQKHTAAPMPVILTRHNVVRILRKAERQYRAIFAASYYAGLRRSEVLNLTSRDVFVDQGYMVVRGKGNKQRIVPIHRKLKVYLRKRIAGGLLFPNPMTGQAYDHVKKALSRAATAAGVPNVHLHLLRHAFGTHSIMSGVSPRALQLMLGHSSITTTEIYSRLANEFLGSEIEKLGRGALRNGNKR</sequence>
<feature type="domain" description="Core-binding (CB)" evidence="8">
    <location>
        <begin position="68"/>
        <end position="173"/>
    </location>
</feature>
<dbReference type="InterPro" id="IPR002104">
    <property type="entry name" value="Integrase_catalytic"/>
</dbReference>
<evidence type="ECO:0000256" key="3">
    <source>
        <dbReference type="ARBA" id="ARBA00023125"/>
    </source>
</evidence>
<keyword evidence="10" id="KW-1185">Reference proteome</keyword>
<proteinExistence type="inferred from homology"/>
<dbReference type="Gene3D" id="1.10.150.130">
    <property type="match status" value="1"/>
</dbReference>
<reference evidence="9 10" key="1">
    <citation type="submission" date="2022-03" db="EMBL/GenBank/DDBJ databases">
        <authorList>
            <person name="Koch H."/>
        </authorList>
    </citation>
    <scope>NUCLEOTIDE SEQUENCE [LARGE SCALE GENOMIC DNA]</scope>
    <source>
        <strain evidence="9 10">G1</strain>
    </source>
</reference>
<evidence type="ECO:0000256" key="4">
    <source>
        <dbReference type="ARBA" id="ARBA00023172"/>
    </source>
</evidence>
<dbReference type="SUPFAM" id="SSF56349">
    <property type="entry name" value="DNA breaking-rejoining enzymes"/>
    <property type="match status" value="1"/>
</dbReference>
<dbReference type="PANTHER" id="PTHR30349">
    <property type="entry name" value="PHAGE INTEGRASE-RELATED"/>
    <property type="match status" value="1"/>
</dbReference>
<dbReference type="PROSITE" id="PS51900">
    <property type="entry name" value="CB"/>
    <property type="match status" value="1"/>
</dbReference>
<keyword evidence="3 5" id="KW-0238">DNA-binding</keyword>
<keyword evidence="4" id="KW-0233">DNA recombination</keyword>
<dbReference type="InterPro" id="IPR011010">
    <property type="entry name" value="DNA_brk_join_enz"/>
</dbReference>
<evidence type="ECO:0000256" key="5">
    <source>
        <dbReference type="PROSITE-ProRule" id="PRU01248"/>
    </source>
</evidence>
<keyword evidence="2" id="KW-0229">DNA integration</keyword>
<dbReference type="EMBL" id="OW150024">
    <property type="protein sequence ID" value="CAH2032094.1"/>
    <property type="molecule type" value="Genomic_DNA"/>
</dbReference>
<evidence type="ECO:0000256" key="1">
    <source>
        <dbReference type="ARBA" id="ARBA00008857"/>
    </source>
</evidence>
<dbReference type="RefSeq" id="WP_305732868.1">
    <property type="nucleotide sequence ID" value="NZ_OW150024.1"/>
</dbReference>
<evidence type="ECO:0000259" key="8">
    <source>
        <dbReference type="PROSITE" id="PS51900"/>
    </source>
</evidence>
<dbReference type="InterPro" id="IPR044068">
    <property type="entry name" value="CB"/>
</dbReference>
<dbReference type="InterPro" id="IPR010998">
    <property type="entry name" value="Integrase_recombinase_N"/>
</dbReference>
<feature type="domain" description="Tyr recombinase" evidence="7">
    <location>
        <begin position="198"/>
        <end position="362"/>
    </location>
</feature>
<evidence type="ECO:0000313" key="10">
    <source>
        <dbReference type="Proteomes" id="UP001295463"/>
    </source>
</evidence>
<evidence type="ECO:0000259" key="7">
    <source>
        <dbReference type="PROSITE" id="PS51898"/>
    </source>
</evidence>
<feature type="region of interest" description="Disordered" evidence="6">
    <location>
        <begin position="127"/>
        <end position="154"/>
    </location>
</feature>
<evidence type="ECO:0000256" key="2">
    <source>
        <dbReference type="ARBA" id="ARBA00022908"/>
    </source>
</evidence>
<protein>
    <submittedName>
        <fullName evidence="9">Phage_integrase domain-containing protein</fullName>
    </submittedName>
</protein>
<dbReference type="PANTHER" id="PTHR30349:SF64">
    <property type="entry name" value="PROPHAGE INTEGRASE INTD-RELATED"/>
    <property type="match status" value="1"/>
</dbReference>
<dbReference type="InterPro" id="IPR013762">
    <property type="entry name" value="Integrase-like_cat_sf"/>
</dbReference>
<dbReference type="InterPro" id="IPR050090">
    <property type="entry name" value="Tyrosine_recombinase_XerCD"/>
</dbReference>
<dbReference type="Pfam" id="PF00589">
    <property type="entry name" value="Phage_integrase"/>
    <property type="match status" value="1"/>
</dbReference>
<evidence type="ECO:0000313" key="9">
    <source>
        <dbReference type="EMBL" id="CAH2032094.1"/>
    </source>
</evidence>
<organism evidence="9 10">
    <name type="scientific">Trichlorobacter ammonificans</name>
    <dbReference type="NCBI Taxonomy" id="2916410"/>
    <lineage>
        <taxon>Bacteria</taxon>
        <taxon>Pseudomonadati</taxon>
        <taxon>Thermodesulfobacteriota</taxon>
        <taxon>Desulfuromonadia</taxon>
        <taxon>Geobacterales</taxon>
        <taxon>Geobacteraceae</taxon>
        <taxon>Trichlorobacter</taxon>
    </lineage>
</organism>
<dbReference type="PROSITE" id="PS51898">
    <property type="entry name" value="TYR_RECOMBINASE"/>
    <property type="match status" value="1"/>
</dbReference>
<evidence type="ECO:0000256" key="6">
    <source>
        <dbReference type="SAM" id="MobiDB-lite"/>
    </source>
</evidence>
<dbReference type="Gene3D" id="1.10.443.10">
    <property type="entry name" value="Intergrase catalytic core"/>
    <property type="match status" value="2"/>
</dbReference>
<accession>A0ABM9DCN8</accession>